<reference evidence="2" key="1">
    <citation type="submission" date="2023-04" db="EMBL/GenBank/DDBJ databases">
        <authorList>
            <person name="Vijverberg K."/>
            <person name="Xiong W."/>
            <person name="Schranz E."/>
        </authorList>
    </citation>
    <scope>NUCLEOTIDE SEQUENCE</scope>
</reference>
<name>A0AA35ZP60_LACSI</name>
<proteinExistence type="predicted"/>
<sequence length="227" mass="24370">MRTPVGDLIPISKEEYDYEKKVMAVDLERMSRLLHQSFSRLDCRFNKFDFAPHALCIQTPPVGAIQEENYGPKIILVLISGLNLCRRIVAAMGLSPSRLGYLLRVSLGLLSLASTGYLALVAIGTRCNLAIGFVALPAVGIRSLAPIGYVAPAAIDVRFVVSIGCLDAATIDVRSVVSIGCLAAVAIVVRYVVSIGSLAPNAIGFWSLASVPLLSLLSHSLKPRYVF</sequence>
<accession>A0AA35ZP60</accession>
<evidence type="ECO:0000256" key="1">
    <source>
        <dbReference type="SAM" id="Phobius"/>
    </source>
</evidence>
<keyword evidence="3" id="KW-1185">Reference proteome</keyword>
<feature type="transmembrane region" description="Helical" evidence="1">
    <location>
        <begin position="198"/>
        <end position="217"/>
    </location>
</feature>
<keyword evidence="1" id="KW-0472">Membrane</keyword>
<feature type="transmembrane region" description="Helical" evidence="1">
    <location>
        <begin position="171"/>
        <end position="192"/>
    </location>
</feature>
<keyword evidence="1" id="KW-0812">Transmembrane</keyword>
<organism evidence="2 3">
    <name type="scientific">Lactuca saligna</name>
    <name type="common">Willowleaf lettuce</name>
    <dbReference type="NCBI Taxonomy" id="75948"/>
    <lineage>
        <taxon>Eukaryota</taxon>
        <taxon>Viridiplantae</taxon>
        <taxon>Streptophyta</taxon>
        <taxon>Embryophyta</taxon>
        <taxon>Tracheophyta</taxon>
        <taxon>Spermatophyta</taxon>
        <taxon>Magnoliopsida</taxon>
        <taxon>eudicotyledons</taxon>
        <taxon>Gunneridae</taxon>
        <taxon>Pentapetalae</taxon>
        <taxon>asterids</taxon>
        <taxon>campanulids</taxon>
        <taxon>Asterales</taxon>
        <taxon>Asteraceae</taxon>
        <taxon>Cichorioideae</taxon>
        <taxon>Cichorieae</taxon>
        <taxon>Lactucinae</taxon>
        <taxon>Lactuca</taxon>
    </lineage>
</organism>
<feature type="transmembrane region" description="Helical" evidence="1">
    <location>
        <begin position="129"/>
        <end position="151"/>
    </location>
</feature>
<dbReference type="Proteomes" id="UP001177003">
    <property type="component" value="Chromosome 7"/>
</dbReference>
<feature type="transmembrane region" description="Helical" evidence="1">
    <location>
        <begin position="101"/>
        <end position="123"/>
    </location>
</feature>
<keyword evidence="1" id="KW-1133">Transmembrane helix</keyword>
<protein>
    <submittedName>
        <fullName evidence="2">Uncharacterized protein</fullName>
    </submittedName>
</protein>
<evidence type="ECO:0000313" key="3">
    <source>
        <dbReference type="Proteomes" id="UP001177003"/>
    </source>
</evidence>
<gene>
    <name evidence="2" type="ORF">LSALG_LOCUS34145</name>
</gene>
<dbReference type="AlphaFoldDB" id="A0AA35ZP60"/>
<dbReference type="EMBL" id="OX465083">
    <property type="protein sequence ID" value="CAI9295192.1"/>
    <property type="molecule type" value="Genomic_DNA"/>
</dbReference>
<evidence type="ECO:0000313" key="2">
    <source>
        <dbReference type="EMBL" id="CAI9295192.1"/>
    </source>
</evidence>